<reference evidence="1 3" key="1">
    <citation type="submission" date="2016-04" db="EMBL/GenBank/DDBJ databases">
        <title>Genome analyses suggest a sexual origin of heterokaryosis in a supposedly ancient asexual fungus.</title>
        <authorList>
            <person name="Ropars J."/>
            <person name="Sedzielewska K."/>
            <person name="Noel J."/>
            <person name="Charron P."/>
            <person name="Farinelli L."/>
            <person name="Marton T."/>
            <person name="Kruger M."/>
            <person name="Pelin A."/>
            <person name="Brachmann A."/>
            <person name="Corradi N."/>
        </authorList>
    </citation>
    <scope>NUCLEOTIDE SEQUENCE [LARGE SCALE GENOMIC DNA]</scope>
    <source>
        <strain evidence="1 3">C2</strain>
    </source>
</reference>
<dbReference type="EMBL" id="LLXL01000680">
    <property type="protein sequence ID" value="PKK69866.1"/>
    <property type="molecule type" value="Genomic_DNA"/>
</dbReference>
<name>A0A2N1N4L7_9GLOM</name>
<dbReference type="Proteomes" id="UP000233469">
    <property type="component" value="Unassembled WGS sequence"/>
</dbReference>
<gene>
    <name evidence="2" type="ORF">RhiirC2_747592</name>
    <name evidence="1" type="ORF">RhiirC2_749538</name>
</gene>
<evidence type="ECO:0000313" key="1">
    <source>
        <dbReference type="EMBL" id="PKK68809.1"/>
    </source>
</evidence>
<sequence>MYIYHNIDLVNIPLGQKNYFILSFFGLLKKTYNKERGIPKNGFFINTKPVNLIIKF</sequence>
<organism evidence="1 3">
    <name type="scientific">Rhizophagus irregularis</name>
    <dbReference type="NCBI Taxonomy" id="588596"/>
    <lineage>
        <taxon>Eukaryota</taxon>
        <taxon>Fungi</taxon>
        <taxon>Fungi incertae sedis</taxon>
        <taxon>Mucoromycota</taxon>
        <taxon>Glomeromycotina</taxon>
        <taxon>Glomeromycetes</taxon>
        <taxon>Glomerales</taxon>
        <taxon>Glomeraceae</taxon>
        <taxon>Rhizophagus</taxon>
    </lineage>
</organism>
<comment type="caution">
    <text evidence="1">The sequence shown here is derived from an EMBL/GenBank/DDBJ whole genome shotgun (WGS) entry which is preliminary data.</text>
</comment>
<protein>
    <submittedName>
        <fullName evidence="1">Uncharacterized protein</fullName>
    </submittedName>
</protein>
<reference evidence="1 3" key="2">
    <citation type="submission" date="2017-10" db="EMBL/GenBank/DDBJ databases">
        <title>Extensive intraspecific genome diversity in a model arbuscular mycorrhizal fungus.</title>
        <authorList>
            <person name="Chen E.C.H."/>
            <person name="Morin E."/>
            <person name="Baudet D."/>
            <person name="Noel J."/>
            <person name="Ndikumana S."/>
            <person name="Charron P."/>
            <person name="St-Onge C."/>
            <person name="Giorgi J."/>
            <person name="Grigoriev I.V."/>
            <person name="Roux C."/>
            <person name="Martin F.M."/>
            <person name="Corradi N."/>
        </authorList>
    </citation>
    <scope>NUCLEOTIDE SEQUENCE [LARGE SCALE GENOMIC DNA]</scope>
    <source>
        <strain evidence="1 3">C2</strain>
    </source>
</reference>
<dbReference type="AlphaFoldDB" id="A0A2N1N4L7"/>
<evidence type="ECO:0000313" key="2">
    <source>
        <dbReference type="EMBL" id="PKK69866.1"/>
    </source>
</evidence>
<evidence type="ECO:0000313" key="3">
    <source>
        <dbReference type="Proteomes" id="UP000233469"/>
    </source>
</evidence>
<proteinExistence type="predicted"/>
<dbReference type="EMBL" id="LLXL01000799">
    <property type="protein sequence ID" value="PKK68809.1"/>
    <property type="molecule type" value="Genomic_DNA"/>
</dbReference>
<accession>A0A2N1N4L7</accession>